<gene>
    <name evidence="3" type="ORF">ABUL08_19830</name>
    <name evidence="2" type="ORF">VK199_19760</name>
</gene>
<dbReference type="InterPro" id="IPR007138">
    <property type="entry name" value="ABM_dom"/>
</dbReference>
<dbReference type="SUPFAM" id="SSF54909">
    <property type="entry name" value="Dimeric alpha+beta barrel"/>
    <property type="match status" value="1"/>
</dbReference>
<reference evidence="2" key="1">
    <citation type="submission" date="2024-01" db="EMBL/GenBank/DDBJ databases">
        <title>The genome sequence of Micromonospora mangrovi CCTCC AA 2012012.</title>
        <authorList>
            <person name="Gao J."/>
        </authorList>
    </citation>
    <scope>NUCLEOTIDE SEQUENCE</scope>
    <source>
        <strain evidence="2">CCTCC AA 2012012</strain>
    </source>
</reference>
<dbReference type="Gene3D" id="3.30.70.100">
    <property type="match status" value="1"/>
</dbReference>
<dbReference type="Pfam" id="PF03992">
    <property type="entry name" value="ABM"/>
    <property type="match status" value="1"/>
</dbReference>
<dbReference type="RefSeq" id="WP_350931417.1">
    <property type="nucleotide sequence ID" value="NZ_CP157762.1"/>
</dbReference>
<protein>
    <submittedName>
        <fullName evidence="3">Antibiotic biosynthesis monooxygenase</fullName>
    </submittedName>
</protein>
<dbReference type="EMBL" id="CP157762">
    <property type="protein sequence ID" value="XBP91863.1"/>
    <property type="molecule type" value="Genomic_DNA"/>
</dbReference>
<dbReference type="InterPro" id="IPR011008">
    <property type="entry name" value="Dimeric_a/b-barrel"/>
</dbReference>
<dbReference type="GO" id="GO:0004497">
    <property type="term" value="F:monooxygenase activity"/>
    <property type="evidence" value="ECO:0007669"/>
    <property type="project" value="UniProtKB-KW"/>
</dbReference>
<name>A0AAU8HAS6_9ACTN</name>
<proteinExistence type="predicted"/>
<dbReference type="AlphaFoldDB" id="A0AAU8HAS6"/>
<keyword evidence="3" id="KW-0503">Monooxygenase</keyword>
<evidence type="ECO:0000313" key="2">
    <source>
        <dbReference type="EMBL" id="XBP91863.1"/>
    </source>
</evidence>
<evidence type="ECO:0000259" key="1">
    <source>
        <dbReference type="Pfam" id="PF03992"/>
    </source>
</evidence>
<evidence type="ECO:0000313" key="3">
    <source>
        <dbReference type="EMBL" id="XCH72561.1"/>
    </source>
</evidence>
<reference evidence="3" key="2">
    <citation type="submission" date="2024-06" db="EMBL/GenBank/DDBJ databases">
        <title>Micromonospora mangrovi CCTCC AA 2012012 genome sequences.</title>
        <authorList>
            <person name="Gao J."/>
        </authorList>
    </citation>
    <scope>NUCLEOTIDE SEQUENCE</scope>
    <source>
        <strain evidence="3">CCTCC AA 2012012</strain>
    </source>
</reference>
<sequence>MSDQVQVMVYHQADDYDQVLVAYQESSRRMAGTPGLLGNELQQGVADRRSFAVVSRWSGWDDFATWESSPGHQEQTAPLRPFRDHSRTRPFEVFRVAARYGDPFPGGDRS</sequence>
<keyword evidence="3" id="KW-0560">Oxidoreductase</keyword>
<dbReference type="EMBL" id="CP159342">
    <property type="protein sequence ID" value="XCH72561.1"/>
    <property type="molecule type" value="Genomic_DNA"/>
</dbReference>
<accession>A0AAU8HAS6</accession>
<feature type="domain" description="ABM" evidence="1">
    <location>
        <begin position="5"/>
        <end position="74"/>
    </location>
</feature>
<organism evidence="3">
    <name type="scientific">Micromonospora sp. CCTCC AA 2012012</name>
    <dbReference type="NCBI Taxonomy" id="3111921"/>
    <lineage>
        <taxon>Bacteria</taxon>
        <taxon>Bacillati</taxon>
        <taxon>Actinomycetota</taxon>
        <taxon>Actinomycetes</taxon>
        <taxon>Micromonosporales</taxon>
        <taxon>Micromonosporaceae</taxon>
        <taxon>Micromonospora</taxon>
    </lineage>
</organism>